<reference evidence="2" key="2">
    <citation type="journal article" date="2021" name="PeerJ">
        <title>Extensive microbial diversity within the chicken gut microbiome revealed by metagenomics and culture.</title>
        <authorList>
            <person name="Gilroy R."/>
            <person name="Ravi A."/>
            <person name="Getino M."/>
            <person name="Pursley I."/>
            <person name="Horton D.L."/>
            <person name="Alikhan N.F."/>
            <person name="Baker D."/>
            <person name="Gharbi K."/>
            <person name="Hall N."/>
            <person name="Watson M."/>
            <person name="Adriaenssens E.M."/>
            <person name="Foster-Nyarko E."/>
            <person name="Jarju S."/>
            <person name="Secka A."/>
            <person name="Antonio M."/>
            <person name="Oren A."/>
            <person name="Chaudhuri R.R."/>
            <person name="La Ragione R."/>
            <person name="Hildebrand F."/>
            <person name="Pallen M.J."/>
        </authorList>
    </citation>
    <scope>NUCLEOTIDE SEQUENCE</scope>
    <source>
        <strain evidence="2">ChiHjej9B8-7071</strain>
    </source>
</reference>
<organism evidence="2 3">
    <name type="scientific">Candidatus Avoscillospira stercoripullorum</name>
    <dbReference type="NCBI Taxonomy" id="2840709"/>
    <lineage>
        <taxon>Bacteria</taxon>
        <taxon>Bacillati</taxon>
        <taxon>Bacillota</taxon>
        <taxon>Clostridia</taxon>
        <taxon>Eubacteriales</taxon>
        <taxon>Oscillospiraceae</taxon>
        <taxon>Oscillospiraceae incertae sedis</taxon>
        <taxon>Candidatus Avoscillospira</taxon>
    </lineage>
</organism>
<dbReference type="SUPFAM" id="SSF53271">
    <property type="entry name" value="PRTase-like"/>
    <property type="match status" value="1"/>
</dbReference>
<dbReference type="Gene3D" id="3.40.50.2020">
    <property type="match status" value="1"/>
</dbReference>
<gene>
    <name evidence="2" type="ORF">IAA70_06130</name>
</gene>
<dbReference type="PANTHER" id="PTHR43218">
    <property type="entry name" value="PHOSPHORIBOSYLTRANSFERASE-RELATED"/>
    <property type="match status" value="1"/>
</dbReference>
<accession>A0A9D1A7Z9</accession>
<protein>
    <submittedName>
        <fullName evidence="2">Adenine phosphoribosyltransferase</fullName>
        <ecNumber evidence="2">2.4.2.7</ecNumber>
    </submittedName>
</protein>
<comment type="caution">
    <text evidence="2">The sequence shown here is derived from an EMBL/GenBank/DDBJ whole genome shotgun (WGS) entry which is preliminary data.</text>
</comment>
<dbReference type="InterPro" id="IPR000836">
    <property type="entry name" value="PRTase_dom"/>
</dbReference>
<dbReference type="InterPro" id="IPR029057">
    <property type="entry name" value="PRTase-like"/>
</dbReference>
<sequence>MLYHTMEIAGLKRQLPICKVTDDLYIGAFVIFGDVELTEHCAAALLKRAPAYDYLITAEAKGIPLIHEMARQSGQNKYILARKAPKLYMNNVLDVSVHSITTAKEQHLYLDGDDAALMKGKRILIVDDVISTGESLMALEKLVEAAGGNICGRMAILAEGDAQTRDDIIYLEKLPVFHADGTVKA</sequence>
<dbReference type="PANTHER" id="PTHR43218:SF1">
    <property type="entry name" value="PHOSPHORIBOSYLTRANSFERASE"/>
    <property type="match status" value="1"/>
</dbReference>
<name>A0A9D1A7Z9_9FIRM</name>
<dbReference type="Pfam" id="PF00156">
    <property type="entry name" value="Pribosyltran"/>
    <property type="match status" value="1"/>
</dbReference>
<evidence type="ECO:0000313" key="3">
    <source>
        <dbReference type="Proteomes" id="UP000824258"/>
    </source>
</evidence>
<dbReference type="AlphaFoldDB" id="A0A9D1A7Z9"/>
<evidence type="ECO:0000313" key="2">
    <source>
        <dbReference type="EMBL" id="HIR09961.1"/>
    </source>
</evidence>
<keyword evidence="2" id="KW-0328">Glycosyltransferase</keyword>
<evidence type="ECO:0000259" key="1">
    <source>
        <dbReference type="Pfam" id="PF00156"/>
    </source>
</evidence>
<dbReference type="NCBIfam" id="NF005592">
    <property type="entry name" value="PRK07322.1"/>
    <property type="match status" value="1"/>
</dbReference>
<feature type="domain" description="Phosphoribosyltransferase" evidence="1">
    <location>
        <begin position="55"/>
        <end position="167"/>
    </location>
</feature>
<dbReference type="GO" id="GO:0003999">
    <property type="term" value="F:adenine phosphoribosyltransferase activity"/>
    <property type="evidence" value="ECO:0007669"/>
    <property type="project" value="UniProtKB-EC"/>
</dbReference>
<reference evidence="2" key="1">
    <citation type="submission" date="2020-10" db="EMBL/GenBank/DDBJ databases">
        <authorList>
            <person name="Gilroy R."/>
        </authorList>
    </citation>
    <scope>NUCLEOTIDE SEQUENCE</scope>
    <source>
        <strain evidence="2">ChiHjej9B8-7071</strain>
    </source>
</reference>
<proteinExistence type="predicted"/>
<dbReference type="EMBL" id="DVGD01000196">
    <property type="protein sequence ID" value="HIR09961.1"/>
    <property type="molecule type" value="Genomic_DNA"/>
</dbReference>
<dbReference type="CDD" id="cd06223">
    <property type="entry name" value="PRTases_typeI"/>
    <property type="match status" value="1"/>
</dbReference>
<dbReference type="EC" id="2.4.2.7" evidence="2"/>
<keyword evidence="2" id="KW-0808">Transferase</keyword>
<dbReference type="Proteomes" id="UP000824258">
    <property type="component" value="Unassembled WGS sequence"/>
</dbReference>